<name>A0ABD0JFJ8_9CAEN</name>
<accession>A0ABD0JFJ8</accession>
<sequence length="124" mass="13752">MVVLGSSLCLPCKRPGKYTAAWEHSKSFVNSKDNIQSRIISKVRSSKGTVPDSLVVEGIFLGDLLGDNDMSAVRNCYRQTRSTVFTLSPADAVSWDVFLFFMSSAVHQTWSSSVDLSGHIWFRS</sequence>
<reference evidence="1 2" key="1">
    <citation type="journal article" date="2023" name="Sci. Data">
        <title>Genome assembly of the Korean intertidal mud-creeper Batillaria attramentaria.</title>
        <authorList>
            <person name="Patra A.K."/>
            <person name="Ho P.T."/>
            <person name="Jun S."/>
            <person name="Lee S.J."/>
            <person name="Kim Y."/>
            <person name="Won Y.J."/>
        </authorList>
    </citation>
    <scope>NUCLEOTIDE SEQUENCE [LARGE SCALE GENOMIC DNA]</scope>
    <source>
        <strain evidence="1">Wonlab-2016</strain>
    </source>
</reference>
<gene>
    <name evidence="1" type="ORF">BaRGS_00035115</name>
</gene>
<dbReference type="AlphaFoldDB" id="A0ABD0JFJ8"/>
<keyword evidence="2" id="KW-1185">Reference proteome</keyword>
<comment type="caution">
    <text evidence="1">The sequence shown here is derived from an EMBL/GenBank/DDBJ whole genome shotgun (WGS) entry which is preliminary data.</text>
</comment>
<evidence type="ECO:0000313" key="1">
    <source>
        <dbReference type="EMBL" id="KAK7473637.1"/>
    </source>
</evidence>
<protein>
    <submittedName>
        <fullName evidence="1">Uncharacterized protein</fullName>
    </submittedName>
</protein>
<proteinExistence type="predicted"/>
<organism evidence="1 2">
    <name type="scientific">Batillaria attramentaria</name>
    <dbReference type="NCBI Taxonomy" id="370345"/>
    <lineage>
        <taxon>Eukaryota</taxon>
        <taxon>Metazoa</taxon>
        <taxon>Spiralia</taxon>
        <taxon>Lophotrochozoa</taxon>
        <taxon>Mollusca</taxon>
        <taxon>Gastropoda</taxon>
        <taxon>Caenogastropoda</taxon>
        <taxon>Sorbeoconcha</taxon>
        <taxon>Cerithioidea</taxon>
        <taxon>Batillariidae</taxon>
        <taxon>Batillaria</taxon>
    </lineage>
</organism>
<dbReference type="EMBL" id="JACVVK020000462">
    <property type="protein sequence ID" value="KAK7473637.1"/>
    <property type="molecule type" value="Genomic_DNA"/>
</dbReference>
<evidence type="ECO:0000313" key="2">
    <source>
        <dbReference type="Proteomes" id="UP001519460"/>
    </source>
</evidence>
<dbReference type="Proteomes" id="UP001519460">
    <property type="component" value="Unassembled WGS sequence"/>
</dbReference>